<evidence type="ECO:0000313" key="10">
    <source>
        <dbReference type="Proteomes" id="UP000299084"/>
    </source>
</evidence>
<comment type="caution">
    <text evidence="9">The sequence shown here is derived from an EMBL/GenBank/DDBJ whole genome shotgun (WGS) entry which is preliminary data.</text>
</comment>
<feature type="transmembrane region" description="Helical" evidence="8">
    <location>
        <begin position="51"/>
        <end position="74"/>
    </location>
</feature>
<evidence type="ECO:0000313" key="9">
    <source>
        <dbReference type="EMBL" id="KAB1271946.1"/>
    </source>
</evidence>
<dbReference type="PANTHER" id="PTHR48018">
    <property type="entry name" value="OLFACTORY RECEPTOR"/>
    <property type="match status" value="1"/>
</dbReference>
<feature type="transmembrane region" description="Helical" evidence="8">
    <location>
        <begin position="94"/>
        <end position="122"/>
    </location>
</feature>
<feature type="transmembrane region" description="Helical" evidence="8">
    <location>
        <begin position="173"/>
        <end position="190"/>
    </location>
</feature>
<keyword evidence="3 8" id="KW-1133">Transmembrane helix</keyword>
<dbReference type="Gene3D" id="1.20.1070.10">
    <property type="entry name" value="Rhodopsin 7-helix transmembrane proteins"/>
    <property type="match status" value="1"/>
</dbReference>
<evidence type="ECO:0000256" key="7">
    <source>
        <dbReference type="ARBA" id="ARBA00023224"/>
    </source>
</evidence>
<name>A0A5N4DLJ9_CAMDR</name>
<dbReference type="GO" id="GO:0016020">
    <property type="term" value="C:membrane"/>
    <property type="evidence" value="ECO:0007669"/>
    <property type="project" value="UniProtKB-SubCell"/>
</dbReference>
<evidence type="ECO:0000256" key="3">
    <source>
        <dbReference type="ARBA" id="ARBA00022989"/>
    </source>
</evidence>
<accession>A0A5N4DLJ9</accession>
<dbReference type="Proteomes" id="UP000299084">
    <property type="component" value="Unassembled WGS sequence"/>
</dbReference>
<organism evidence="9 10">
    <name type="scientific">Camelus dromedarius</name>
    <name type="common">Dromedary</name>
    <name type="synonym">Arabian camel</name>
    <dbReference type="NCBI Taxonomy" id="9838"/>
    <lineage>
        <taxon>Eukaryota</taxon>
        <taxon>Metazoa</taxon>
        <taxon>Chordata</taxon>
        <taxon>Craniata</taxon>
        <taxon>Vertebrata</taxon>
        <taxon>Euteleostomi</taxon>
        <taxon>Mammalia</taxon>
        <taxon>Eutheria</taxon>
        <taxon>Laurasiatheria</taxon>
        <taxon>Artiodactyla</taxon>
        <taxon>Tylopoda</taxon>
        <taxon>Camelidae</taxon>
        <taxon>Camelus</taxon>
    </lineage>
</organism>
<evidence type="ECO:0000256" key="5">
    <source>
        <dbReference type="ARBA" id="ARBA00023136"/>
    </source>
</evidence>
<dbReference type="GO" id="GO:0004984">
    <property type="term" value="F:olfactory receptor activity"/>
    <property type="evidence" value="ECO:0007669"/>
    <property type="project" value="InterPro"/>
</dbReference>
<keyword evidence="4" id="KW-0297">G-protein coupled receptor</keyword>
<dbReference type="AlphaFoldDB" id="A0A5N4DLJ9"/>
<dbReference type="GO" id="GO:0004930">
    <property type="term" value="F:G protein-coupled receptor activity"/>
    <property type="evidence" value="ECO:0007669"/>
    <property type="project" value="UniProtKB-KW"/>
</dbReference>
<evidence type="ECO:0000256" key="6">
    <source>
        <dbReference type="ARBA" id="ARBA00023170"/>
    </source>
</evidence>
<comment type="subcellular location">
    <subcellularLocation>
        <location evidence="1">Membrane</location>
        <topology evidence="1">Multi-pass membrane protein</topology>
    </subcellularLocation>
</comment>
<dbReference type="SUPFAM" id="SSF81321">
    <property type="entry name" value="Family A G protein-coupled receptor-like"/>
    <property type="match status" value="1"/>
</dbReference>
<proteinExistence type="predicted"/>
<keyword evidence="10" id="KW-1185">Reference proteome</keyword>
<keyword evidence="2 8" id="KW-0812">Transmembrane</keyword>
<evidence type="ECO:0000256" key="4">
    <source>
        <dbReference type="ARBA" id="ARBA00023040"/>
    </source>
</evidence>
<gene>
    <name evidence="9" type="ORF">Cadr_000014252</name>
</gene>
<dbReference type="EMBL" id="JWIN03000010">
    <property type="protein sequence ID" value="KAB1271946.1"/>
    <property type="molecule type" value="Genomic_DNA"/>
</dbReference>
<reference evidence="9 10" key="1">
    <citation type="journal article" date="2019" name="Mol. Ecol. Resour.">
        <title>Improving Illumina assemblies with Hi-C and long reads: an example with the North African dromedary.</title>
        <authorList>
            <person name="Elbers J.P."/>
            <person name="Rogers M.F."/>
            <person name="Perelman P.L."/>
            <person name="Proskuryakova A.A."/>
            <person name="Serdyukova N.A."/>
            <person name="Johnson W.E."/>
            <person name="Horin P."/>
            <person name="Corander J."/>
            <person name="Murphy D."/>
            <person name="Burger P.A."/>
        </authorList>
    </citation>
    <scope>NUCLEOTIDE SEQUENCE [LARGE SCALE GENOMIC DNA]</scope>
    <source>
        <strain evidence="9">Drom800</strain>
        <tissue evidence="9">Blood</tissue>
    </source>
</reference>
<evidence type="ECO:0000256" key="2">
    <source>
        <dbReference type="ARBA" id="ARBA00022692"/>
    </source>
</evidence>
<protein>
    <submittedName>
        <fullName evidence="9">Olfactory receptor 1009</fullName>
    </submittedName>
</protein>
<dbReference type="Pfam" id="PF13853">
    <property type="entry name" value="7tm_4"/>
    <property type="match status" value="1"/>
</dbReference>
<dbReference type="InterPro" id="IPR000725">
    <property type="entry name" value="Olfact_rcpt"/>
</dbReference>
<keyword evidence="6 9" id="KW-0675">Receptor</keyword>
<keyword evidence="7" id="KW-0807">Transducer</keyword>
<evidence type="ECO:0000256" key="8">
    <source>
        <dbReference type="SAM" id="Phobius"/>
    </source>
</evidence>
<feature type="transmembrane region" description="Helical" evidence="8">
    <location>
        <begin position="142"/>
        <end position="161"/>
    </location>
</feature>
<keyword evidence="5 8" id="KW-0472">Membrane</keyword>
<sequence length="210" mass="23503">MASENYTRVTEFIFRGLNYNPNCSHLSFVDMCFSLAVSPKMLADFFAKRKAISFLGCALQQWFFGFFVVAEFAMSQRLFIQLVAGPYAIGLNKLVVFVVVGAMGVFSGLTILVSYVCILITILKIRSAEGRHKAFSTCSSHLMVVSILYGNLVFICVRPSASFSLDLNEVVSVFYTAVIPMLNPLIYSLRNKEVKGAIHRMVTKRKFCRA</sequence>
<evidence type="ECO:0000256" key="1">
    <source>
        <dbReference type="ARBA" id="ARBA00004141"/>
    </source>
</evidence>